<dbReference type="AlphaFoldDB" id="A0A4R6IBP2"/>
<evidence type="ECO:0000313" key="3">
    <source>
        <dbReference type="Proteomes" id="UP000295518"/>
    </source>
</evidence>
<gene>
    <name evidence="2" type="ORF">EI74_0809</name>
</gene>
<feature type="transmembrane region" description="Helical" evidence="1">
    <location>
        <begin position="6"/>
        <end position="23"/>
    </location>
</feature>
<keyword evidence="1" id="KW-0812">Transmembrane</keyword>
<feature type="transmembrane region" description="Helical" evidence="1">
    <location>
        <begin position="68"/>
        <end position="90"/>
    </location>
</feature>
<keyword evidence="3" id="KW-1185">Reference proteome</keyword>
<proteinExistence type="predicted"/>
<keyword evidence="1" id="KW-0472">Membrane</keyword>
<dbReference type="EMBL" id="SNWN01000016">
    <property type="protein sequence ID" value="TDO18991.1"/>
    <property type="molecule type" value="Genomic_DNA"/>
</dbReference>
<protein>
    <recommendedName>
        <fullName evidence="4">DUF3137 domain-containing protein</fullName>
    </recommendedName>
</protein>
<organism evidence="2 3">
    <name type="scientific">Mycoplasma testudineum</name>
    <dbReference type="NCBI Taxonomy" id="244584"/>
    <lineage>
        <taxon>Bacteria</taxon>
        <taxon>Bacillati</taxon>
        <taxon>Mycoplasmatota</taxon>
        <taxon>Mollicutes</taxon>
        <taxon>Mycoplasmataceae</taxon>
        <taxon>Mycoplasma</taxon>
    </lineage>
</organism>
<accession>A0A4R6IBP2</accession>
<reference evidence="2 3" key="1">
    <citation type="submission" date="2019-03" db="EMBL/GenBank/DDBJ databases">
        <title>Genomic Encyclopedia of Archaeal and Bacterial Type Strains, Phase II (KMG-II): from individual species to whole genera.</title>
        <authorList>
            <person name="Goeker M."/>
        </authorList>
    </citation>
    <scope>NUCLEOTIDE SEQUENCE [LARGE SCALE GENOMIC DNA]</scope>
    <source>
        <strain evidence="2 3">ATCC 700618</strain>
    </source>
</reference>
<evidence type="ECO:0000313" key="2">
    <source>
        <dbReference type="EMBL" id="TDO18991.1"/>
    </source>
</evidence>
<name>A0A4R6IBP2_9MOLU</name>
<evidence type="ECO:0000256" key="1">
    <source>
        <dbReference type="SAM" id="Phobius"/>
    </source>
</evidence>
<evidence type="ECO:0008006" key="4">
    <source>
        <dbReference type="Google" id="ProtNLM"/>
    </source>
</evidence>
<dbReference type="Proteomes" id="UP000295518">
    <property type="component" value="Unassembled WGS sequence"/>
</dbReference>
<sequence>MYALNLPIVLLKFAILFYNNLMLKKFSAELKKQFVEQHRKNVAEKLRNYITSKKMEINLCIRFFLSKYYLIFWIISMVFGLVLFIVWTRLFDDNDEILNPDLTIILTVSLGLTIVSFFSLIIINPIRKKASSILNKKIDHNEFFRLIFEDLGEFKFHNSKDKLLPSLVRYRRVGFPEIGKDATIFKYSPLFSFEFNDYFARFQTQAWTWEHILNRKKTNIYANVGMLELELNHETSKEFNEFQFSLIQDLTKNSLLHDFYTSNSEFDERFKLRTNNDQISSLIFNEDVQNGMLKIANSIDLLHFQIQKIENSILIKFLPSSPRVLKLNFHYADNFKKEVDYWTINTLNEIYQVFALMSLVIRPNYEVSCLQEQCVLKQEKILD</sequence>
<comment type="caution">
    <text evidence="2">The sequence shown here is derived from an EMBL/GenBank/DDBJ whole genome shotgun (WGS) entry which is preliminary data.</text>
</comment>
<feature type="transmembrane region" description="Helical" evidence="1">
    <location>
        <begin position="102"/>
        <end position="123"/>
    </location>
</feature>
<keyword evidence="1" id="KW-1133">Transmembrane helix</keyword>